<feature type="compositionally biased region" description="Basic residues" evidence="1">
    <location>
        <begin position="749"/>
        <end position="769"/>
    </location>
</feature>
<feature type="region of interest" description="Disordered" evidence="1">
    <location>
        <begin position="386"/>
        <end position="405"/>
    </location>
</feature>
<sequence>MNHSISHIFEDKYQKSKKFNLDDIPTKENSYKTSPLKEYDLGLDQGSKLLNFKEFYQNSKLNLPSTKSSKSTGMVFTRSKSSFDKDRGSLLGVGTKNRLKEKLLDIKPLINYNINEYLPRDNLKNSRHSLNTSNLLANSIINVNSINHSIPINNNLIQSQITTKNVFQSNGLQQQVNLSPNPIFQSHQQQNQPCMQCQCGSGSGILSNVSSANQFQRQFSQQQMMQTQRSNCSCQYSQSSACHSSYASPISSQSKNHFHHNHTNSRQNFNQINNQNINLQNLNPMSQLPQTIKNNYLGNQNNGFQGANTQLQFLKQNLNMTSSNENTPFKNNLNILNQQQQNYNQHQIMLNQIPSLNINKSPGQNKENSFAMQNKSSHNISASFLKTNEKTSQNVGGGGYNTDDLLRDSESEVEVGNNIQDAHQNFLQGFQNYLKISQPQNADQDRAQKELLAMQIIQGNLNFTPQQQIFQNLTGRGQNTNFSSNLNESQLKTVKQSQINPGGLTLDALQISNINQTSPMRTPQSQFDINLASQFETNINLYHNQEASNQNNQHAKFNNNLSNNNNVLHSLNPQRHPQQFNQMNQMQQQQYNLNNQQQQFQQQVHQQNQLLPVNHLQILQQQYQSPCFNSFEDSSLNMFGSNPQANKSQQTQIQGQQLVKQNSLSQKTVNEQLTGQNKLFNYQLQSQNEAQNYELNQQQMQDNFNLINQSYQTNQNDNFEQIQLTNAINMNYLSVQQQQQQQNNQVKYKQQKNKDKPKRKKSLNKKLLKKTYDEEDYSHRKQQSSLISEDESFDESDRGESSAVSVNNSLKYASLMDGNQRSNMNIIEQQKSDHKNDQSLIRVLKEMNIQAQDIDMNQQMQMNSYLQQDGDSFMDKSDLQVQSEKQKQDASCQYEPLSQNPNQQNQRKQQLLPPQQKRAASQNKFQQPQVIPIKSVGCSMPSSKNSTMNNNGTHHHFQSHNPSQDLEDYQFHIDDESIQHQQLSIGGGNSCGTTSNGKINILTQQNINQANHFSQPSILSPYTPNANHYNNFDHFKSHCSEVIIRGSSETDISNKIAAMKLMKGNNDSTSQHFQSQNMNQQNTSHQISGSQSIVNIGPHTRSQFTSIETHNQSPTKNTKKRIQELFENNVSKIIHSRNDLQTESSYEANDRFNENMQLLAGDTFMKNQKMIMEGKDSHQRYKMEPNRYQTKQDVEIYHVDEYKTLETQENQKYDEYQTQQTTEAAQLPEDNFNSTIRLNDIPTMNSAQKSPAINVQRPPMYQNHNPIHFNPTFQQNTSSSYQNPYLNNTGSTAGFPQVQGYQFSQQTGRKSNCNSSFHSQNIKTSNSQTSLSITNRSQYHNQSHTESKSQQIKKKNVIDQIIFLQRHIKQFLAKRRQSCENEINAFQQEQENHLGGFFGDSTIQKPVEESLSNISAQLLNSLKQSLGGSNVVRHHKPNDQSYQKNILESLNLTTGNTFIKETRQFGQGQLKDRTQFLGNSSALVLYSGSTHDNRQNPFLNAGMMNMRISDQNFLGNNNIDSQQSYGKPPLYEYEQAQRDQNMMQQMSPQNTSLLNMTEESNSGIFKLTPLASQNVTQKTGQIQAYNQTSQMNERTTESNNLNYSCSEMDSEWCNNFQKDNAISPMSINTTSSKIRNLNGTKSGQRIPVSVHNNHINNIQNNIMFQRSGSVQSEQIQGVNGACFNNQKSTQKIKIEDNIQSPLSISQIPSTRSAANIIPTKHEKMLNMLKSEDYGAGDQIVVQIQDSKAGLMNPQVLKSNTKLQNCQLLQQRELRPQSMSLDSTDNNMSSAQSTGVSYDWRLLKPTRESDLCNLLSTLLNQTNQQPQPISSYA</sequence>
<keyword evidence="3" id="KW-1185">Reference proteome</keyword>
<feature type="compositionally biased region" description="Polar residues" evidence="1">
    <location>
        <begin position="919"/>
        <end position="929"/>
    </location>
</feature>
<feature type="region of interest" description="Disordered" evidence="1">
    <location>
        <begin position="736"/>
        <end position="805"/>
    </location>
</feature>
<evidence type="ECO:0000256" key="1">
    <source>
        <dbReference type="SAM" id="MobiDB-lite"/>
    </source>
</evidence>
<organism evidence="2 3">
    <name type="scientific">Stylonychia lemnae</name>
    <name type="common">Ciliate</name>
    <dbReference type="NCBI Taxonomy" id="5949"/>
    <lineage>
        <taxon>Eukaryota</taxon>
        <taxon>Sar</taxon>
        <taxon>Alveolata</taxon>
        <taxon>Ciliophora</taxon>
        <taxon>Intramacronucleata</taxon>
        <taxon>Spirotrichea</taxon>
        <taxon>Stichotrichia</taxon>
        <taxon>Sporadotrichida</taxon>
        <taxon>Oxytrichidae</taxon>
        <taxon>Stylonychinae</taxon>
        <taxon>Stylonychia</taxon>
    </lineage>
</organism>
<accession>A0A078ATD7</accession>
<dbReference type="InParanoid" id="A0A078ATD7"/>
<feature type="region of interest" description="Disordered" evidence="1">
    <location>
        <begin position="1303"/>
        <end position="1330"/>
    </location>
</feature>
<feature type="region of interest" description="Disordered" evidence="1">
    <location>
        <begin position="877"/>
        <end position="963"/>
    </location>
</feature>
<gene>
    <name evidence="2" type="primary">Contig15712.g16743</name>
    <name evidence="2" type="ORF">STYLEM_14552</name>
</gene>
<proteinExistence type="predicted"/>
<reference evidence="2 3" key="1">
    <citation type="submission" date="2014-06" db="EMBL/GenBank/DDBJ databases">
        <authorList>
            <person name="Swart Estienne"/>
        </authorList>
    </citation>
    <scope>NUCLEOTIDE SEQUENCE [LARGE SCALE GENOMIC DNA]</scope>
    <source>
        <strain evidence="2 3">130c</strain>
    </source>
</reference>
<dbReference type="Proteomes" id="UP000039865">
    <property type="component" value="Unassembled WGS sequence"/>
</dbReference>
<feature type="compositionally biased region" description="Low complexity" evidence="1">
    <location>
        <begin position="899"/>
        <end position="918"/>
    </location>
</feature>
<dbReference type="EMBL" id="CCKQ01013773">
    <property type="protein sequence ID" value="CDW85474.1"/>
    <property type="molecule type" value="Genomic_DNA"/>
</dbReference>
<feature type="compositionally biased region" description="Polar residues" evidence="1">
    <location>
        <begin position="940"/>
        <end position="952"/>
    </location>
</feature>
<evidence type="ECO:0000313" key="2">
    <source>
        <dbReference type="EMBL" id="CDW85474.1"/>
    </source>
</evidence>
<name>A0A078ATD7_STYLE</name>
<feature type="region of interest" description="Disordered" evidence="1">
    <location>
        <begin position="247"/>
        <end position="268"/>
    </location>
</feature>
<protein>
    <submittedName>
        <fullName evidence="2">Uncharacterized protein</fullName>
    </submittedName>
</protein>
<feature type="compositionally biased region" description="Basic and acidic residues" evidence="1">
    <location>
        <begin position="877"/>
        <end position="888"/>
    </location>
</feature>
<feature type="compositionally biased region" description="Low complexity" evidence="1">
    <location>
        <begin position="736"/>
        <end position="748"/>
    </location>
</feature>
<evidence type="ECO:0000313" key="3">
    <source>
        <dbReference type="Proteomes" id="UP000039865"/>
    </source>
</evidence>